<dbReference type="PROSITE" id="PS50879">
    <property type="entry name" value="RNASE_H_1"/>
    <property type="match status" value="1"/>
</dbReference>
<comment type="catalytic activity">
    <reaction evidence="1">
        <text>Endonucleolytic cleavage to 5'-phosphomonoester.</text>
        <dbReference type="EC" id="3.1.26.4"/>
    </reaction>
</comment>
<dbReference type="GO" id="GO:0046872">
    <property type="term" value="F:metal ion binding"/>
    <property type="evidence" value="ECO:0007669"/>
    <property type="project" value="UniProtKB-KW"/>
</dbReference>
<dbReference type="Pfam" id="PF00075">
    <property type="entry name" value="RNase_H"/>
    <property type="match status" value="1"/>
</dbReference>
<feature type="compositionally biased region" description="Low complexity" evidence="8">
    <location>
        <begin position="95"/>
        <end position="110"/>
    </location>
</feature>
<feature type="region of interest" description="Disordered" evidence="8">
    <location>
        <begin position="11"/>
        <end position="52"/>
    </location>
</feature>
<accession>A0AA36DFJ5</accession>
<dbReference type="InterPro" id="IPR002156">
    <property type="entry name" value="RNaseH_domain"/>
</dbReference>
<feature type="compositionally biased region" description="Acidic residues" evidence="8">
    <location>
        <begin position="146"/>
        <end position="160"/>
    </location>
</feature>
<dbReference type="CDD" id="cd09280">
    <property type="entry name" value="RNase_HI_eukaryote_like"/>
    <property type="match status" value="1"/>
</dbReference>
<dbReference type="Proteomes" id="UP001177023">
    <property type="component" value="Unassembled WGS sequence"/>
</dbReference>
<feature type="compositionally biased region" description="Acidic residues" evidence="8">
    <location>
        <begin position="114"/>
        <end position="137"/>
    </location>
</feature>
<feature type="non-terminal residue" evidence="10">
    <location>
        <position position="333"/>
    </location>
</feature>
<feature type="region of interest" description="Disordered" evidence="8">
    <location>
        <begin position="70"/>
        <end position="171"/>
    </location>
</feature>
<gene>
    <name evidence="10" type="ORF">MSPICULIGERA_LOCUS24664</name>
</gene>
<keyword evidence="11" id="KW-1185">Reference proteome</keyword>
<evidence type="ECO:0000256" key="4">
    <source>
        <dbReference type="ARBA" id="ARBA00022722"/>
    </source>
</evidence>
<dbReference type="PANTHER" id="PTHR10642:SF26">
    <property type="entry name" value="RIBONUCLEASE H1"/>
    <property type="match status" value="1"/>
</dbReference>
<dbReference type="GO" id="GO:0043137">
    <property type="term" value="P:DNA replication, removal of RNA primer"/>
    <property type="evidence" value="ECO:0007669"/>
    <property type="project" value="TreeGrafter"/>
</dbReference>
<evidence type="ECO:0000256" key="3">
    <source>
        <dbReference type="ARBA" id="ARBA00012180"/>
    </source>
</evidence>
<name>A0AA36DFJ5_9BILA</name>
<feature type="compositionally biased region" description="Acidic residues" evidence="8">
    <location>
        <begin position="85"/>
        <end position="94"/>
    </location>
</feature>
<dbReference type="InterPro" id="IPR050092">
    <property type="entry name" value="RNase_H"/>
</dbReference>
<evidence type="ECO:0000259" key="9">
    <source>
        <dbReference type="PROSITE" id="PS50879"/>
    </source>
</evidence>
<reference evidence="10" key="1">
    <citation type="submission" date="2023-06" db="EMBL/GenBank/DDBJ databases">
        <authorList>
            <person name="Delattre M."/>
        </authorList>
    </citation>
    <scope>NUCLEOTIDE SEQUENCE</scope>
    <source>
        <strain evidence="10">AF72</strain>
    </source>
</reference>
<dbReference type="EC" id="3.1.26.4" evidence="3"/>
<dbReference type="EMBL" id="CATQJA010002709">
    <property type="protein sequence ID" value="CAJ0586673.1"/>
    <property type="molecule type" value="Genomic_DNA"/>
</dbReference>
<feature type="domain" description="RNase H type-1" evidence="9">
    <location>
        <begin position="171"/>
        <end position="317"/>
    </location>
</feature>
<sequence>MSDWFHIDSFGDWQSVSGGSDGLEDYQDRNDSFDDFDLWQDDSKERSFQQDYHPWVFESEGATEGYVQDDRYYQIENIPSGNQESVDDSDEPDDYVQLQQQQDVGSDQAQNDPSDNDEYDGESDEPEDYLQEVDSFDQSEYSLGDDNWEYDGESDEPEDYEQLHQQQGDDDDEYVEVHTDGACSSNGQSSAKAGWGVFWGEGHPSNSSGPVHGEQTNNRAELLGAINAVGQARAQGIERLRIKTDSDLMVRSQNEWKDKWKQNGWRAATGAPVKNQDLLMELDQKMEALDVKFEYVPGHSGIHGNEQADRLATDAAASNNSCWRSKSIWIIVS</sequence>
<evidence type="ECO:0000256" key="7">
    <source>
        <dbReference type="ARBA" id="ARBA00022801"/>
    </source>
</evidence>
<dbReference type="SUPFAM" id="SSF53098">
    <property type="entry name" value="Ribonuclease H-like"/>
    <property type="match status" value="1"/>
</dbReference>
<evidence type="ECO:0000256" key="5">
    <source>
        <dbReference type="ARBA" id="ARBA00022723"/>
    </source>
</evidence>
<dbReference type="GO" id="GO:0003676">
    <property type="term" value="F:nucleic acid binding"/>
    <property type="evidence" value="ECO:0007669"/>
    <property type="project" value="InterPro"/>
</dbReference>
<keyword evidence="7" id="KW-0378">Hydrolase</keyword>
<dbReference type="InterPro" id="IPR036397">
    <property type="entry name" value="RNaseH_sf"/>
</dbReference>
<dbReference type="GO" id="GO:0004523">
    <property type="term" value="F:RNA-DNA hybrid ribonuclease activity"/>
    <property type="evidence" value="ECO:0007669"/>
    <property type="project" value="UniProtKB-EC"/>
</dbReference>
<comment type="similarity">
    <text evidence="2">Belongs to the RNase H family.</text>
</comment>
<keyword evidence="4" id="KW-0540">Nuclease</keyword>
<evidence type="ECO:0000256" key="1">
    <source>
        <dbReference type="ARBA" id="ARBA00000077"/>
    </source>
</evidence>
<keyword evidence="6" id="KW-0255">Endonuclease</keyword>
<keyword evidence="5" id="KW-0479">Metal-binding</keyword>
<evidence type="ECO:0000313" key="11">
    <source>
        <dbReference type="Proteomes" id="UP001177023"/>
    </source>
</evidence>
<evidence type="ECO:0000256" key="8">
    <source>
        <dbReference type="SAM" id="MobiDB-lite"/>
    </source>
</evidence>
<protein>
    <recommendedName>
        <fullName evidence="3">ribonuclease H</fullName>
        <ecNumber evidence="3">3.1.26.4</ecNumber>
    </recommendedName>
</protein>
<dbReference type="AlphaFoldDB" id="A0AA36DFJ5"/>
<proteinExistence type="inferred from homology"/>
<dbReference type="PANTHER" id="PTHR10642">
    <property type="entry name" value="RIBONUCLEASE H1"/>
    <property type="match status" value="1"/>
</dbReference>
<evidence type="ECO:0000313" key="10">
    <source>
        <dbReference type="EMBL" id="CAJ0586673.1"/>
    </source>
</evidence>
<evidence type="ECO:0000256" key="6">
    <source>
        <dbReference type="ARBA" id="ARBA00022759"/>
    </source>
</evidence>
<evidence type="ECO:0000256" key="2">
    <source>
        <dbReference type="ARBA" id="ARBA00005300"/>
    </source>
</evidence>
<organism evidence="10 11">
    <name type="scientific">Mesorhabditis spiculigera</name>
    <dbReference type="NCBI Taxonomy" id="96644"/>
    <lineage>
        <taxon>Eukaryota</taxon>
        <taxon>Metazoa</taxon>
        <taxon>Ecdysozoa</taxon>
        <taxon>Nematoda</taxon>
        <taxon>Chromadorea</taxon>
        <taxon>Rhabditida</taxon>
        <taxon>Rhabditina</taxon>
        <taxon>Rhabditomorpha</taxon>
        <taxon>Rhabditoidea</taxon>
        <taxon>Rhabditidae</taxon>
        <taxon>Mesorhabditinae</taxon>
        <taxon>Mesorhabditis</taxon>
    </lineage>
</organism>
<dbReference type="Gene3D" id="3.30.420.10">
    <property type="entry name" value="Ribonuclease H-like superfamily/Ribonuclease H"/>
    <property type="match status" value="1"/>
</dbReference>
<comment type="caution">
    <text evidence="10">The sequence shown here is derived from an EMBL/GenBank/DDBJ whole genome shotgun (WGS) entry which is preliminary data.</text>
</comment>
<dbReference type="InterPro" id="IPR012337">
    <property type="entry name" value="RNaseH-like_sf"/>
</dbReference>